<dbReference type="KEGG" id="pbs:Plabr_3776"/>
<organism evidence="4 5">
    <name type="scientific">Rubinisphaera brasiliensis (strain ATCC 49424 / DSM 5305 / JCM 21570 / IAM 15109 / NBRC 103401 / IFAM 1448)</name>
    <name type="common">Planctomyces brasiliensis</name>
    <dbReference type="NCBI Taxonomy" id="756272"/>
    <lineage>
        <taxon>Bacteria</taxon>
        <taxon>Pseudomonadati</taxon>
        <taxon>Planctomycetota</taxon>
        <taxon>Planctomycetia</taxon>
        <taxon>Planctomycetales</taxon>
        <taxon>Planctomycetaceae</taxon>
        <taxon>Rubinisphaera</taxon>
    </lineage>
</organism>
<dbReference type="Proteomes" id="UP000006860">
    <property type="component" value="Chromosome"/>
</dbReference>
<dbReference type="PROSITE" id="PS00018">
    <property type="entry name" value="EF_HAND_1"/>
    <property type="match status" value="1"/>
</dbReference>
<name>F0SS28_RUBBR</name>
<dbReference type="Pfam" id="PF13202">
    <property type="entry name" value="EF-hand_5"/>
    <property type="match status" value="2"/>
</dbReference>
<dbReference type="InterPro" id="IPR018247">
    <property type="entry name" value="EF_Hand_1_Ca_BS"/>
</dbReference>
<dbReference type="GO" id="GO:0016787">
    <property type="term" value="F:hydrolase activity"/>
    <property type="evidence" value="ECO:0007669"/>
    <property type="project" value="UniProtKB-KW"/>
</dbReference>
<keyword evidence="1" id="KW-0378">Hydrolase</keyword>
<dbReference type="SUPFAM" id="SSF47473">
    <property type="entry name" value="EF-hand"/>
    <property type="match status" value="1"/>
</dbReference>
<keyword evidence="2" id="KW-0732">Signal</keyword>
<evidence type="ECO:0000259" key="3">
    <source>
        <dbReference type="PROSITE" id="PS50222"/>
    </source>
</evidence>
<dbReference type="AlphaFoldDB" id="F0SS28"/>
<feature type="chain" id="PRO_5003258809" description="EF-hand domain-containing protein" evidence="2">
    <location>
        <begin position="24"/>
        <end position="781"/>
    </location>
</feature>
<dbReference type="InterPro" id="IPR049492">
    <property type="entry name" value="BD-FAE-like_dom"/>
</dbReference>
<dbReference type="PROSITE" id="PS50222">
    <property type="entry name" value="EF_HAND_2"/>
    <property type="match status" value="1"/>
</dbReference>
<feature type="signal peptide" evidence="2">
    <location>
        <begin position="1"/>
        <end position="23"/>
    </location>
</feature>
<gene>
    <name evidence="4" type="ordered locus">Plabr_3776</name>
</gene>
<dbReference type="Gene3D" id="1.10.238.10">
    <property type="entry name" value="EF-hand"/>
    <property type="match status" value="1"/>
</dbReference>
<dbReference type="GO" id="GO:0005509">
    <property type="term" value="F:calcium ion binding"/>
    <property type="evidence" value="ECO:0007669"/>
    <property type="project" value="InterPro"/>
</dbReference>
<protein>
    <recommendedName>
        <fullName evidence="3">EF-hand domain-containing protein</fullName>
    </recommendedName>
</protein>
<dbReference type="RefSeq" id="WP_013630085.1">
    <property type="nucleotide sequence ID" value="NC_015174.1"/>
</dbReference>
<proteinExistence type="predicted"/>
<dbReference type="EMBL" id="CP002546">
    <property type="protein sequence ID" value="ADY61366.1"/>
    <property type="molecule type" value="Genomic_DNA"/>
</dbReference>
<dbReference type="SUPFAM" id="SSF50956">
    <property type="entry name" value="Thermostable phytase (3-phytase)"/>
    <property type="match status" value="1"/>
</dbReference>
<dbReference type="HOGENOM" id="CLU_358581_0_0_0"/>
<reference evidence="5" key="1">
    <citation type="submission" date="2011-02" db="EMBL/GenBank/DDBJ databases">
        <title>The complete genome of Planctomyces brasiliensis DSM 5305.</title>
        <authorList>
            <person name="Lucas S."/>
            <person name="Copeland A."/>
            <person name="Lapidus A."/>
            <person name="Bruce D."/>
            <person name="Goodwin L."/>
            <person name="Pitluck S."/>
            <person name="Kyrpides N."/>
            <person name="Mavromatis K."/>
            <person name="Pagani I."/>
            <person name="Ivanova N."/>
            <person name="Ovchinnikova G."/>
            <person name="Lu M."/>
            <person name="Detter J.C."/>
            <person name="Han C."/>
            <person name="Land M."/>
            <person name="Hauser L."/>
            <person name="Markowitz V."/>
            <person name="Cheng J.-F."/>
            <person name="Hugenholtz P."/>
            <person name="Woyke T."/>
            <person name="Wu D."/>
            <person name="Tindall B."/>
            <person name="Pomrenke H.G."/>
            <person name="Brambilla E."/>
            <person name="Klenk H.-P."/>
            <person name="Eisen J.A."/>
        </authorList>
    </citation>
    <scope>NUCLEOTIDE SEQUENCE [LARGE SCALE GENOMIC DNA]</scope>
    <source>
        <strain evidence="5">ATCC 49424 / DSM 5305 / JCM 21570 / NBRC 103401 / IFAM 1448</strain>
    </source>
</reference>
<evidence type="ECO:0000313" key="4">
    <source>
        <dbReference type="EMBL" id="ADY61366.1"/>
    </source>
</evidence>
<dbReference type="Pfam" id="PF20434">
    <property type="entry name" value="BD-FAE"/>
    <property type="match status" value="1"/>
</dbReference>
<dbReference type="InterPro" id="IPR002048">
    <property type="entry name" value="EF_hand_dom"/>
</dbReference>
<dbReference type="PANTHER" id="PTHR48081">
    <property type="entry name" value="AB HYDROLASE SUPERFAMILY PROTEIN C4A8.06C"/>
    <property type="match status" value="1"/>
</dbReference>
<dbReference type="SUPFAM" id="SSF53474">
    <property type="entry name" value="alpha/beta-Hydrolases"/>
    <property type="match status" value="1"/>
</dbReference>
<dbReference type="InterPro" id="IPR011992">
    <property type="entry name" value="EF-hand-dom_pair"/>
</dbReference>
<sequence length="781" mass="85902">MKPTRQLLSLIAVILASAHFASAQVPTVSERFDRLDRNRDGKLSLPELPRPDLFRRLDRNADGVIEQHELQAATATNPVEKDQPQITSKFDVAYGDHALQRLDLYQPQDADGAPIMVYVHGGGWKRGDKRTVGQKVDFFCGRGWVFVSANYRLLPEGQHPANVNDVAKAIGWVHDHAKDYGGDPAKLFVMGHSAGAHLAALVSTAPSPLKNVGKPLTTIRGVIPLDTNAYDVAKLMQSRSSAFYSPVFGEEEASWKDASPIHHVRADQGIPPFLICYSRGLRAQANPERPAQANAFARQLQDSGISAEVIDASDRNHGEINARFGKADDEKVTGAAIRFLDGILAGKSKADAQRTSANMPAQPEGDPSIVEFKRDYVAGSIDVNGEFMGGTETMRIVAHDGKLFAGNGYWTDQPGDDPRPGAQILRKDGSDQPWQVERSFPRALRISAMESVTFTTDRKGRALASPVQLLLADAGLVTARQSGKLRCFVRDDERGDWIESVIRDGAPRAFIRAFGFHRDAKTGVEHVYAGTGAGEIYQGRYDSNTPGRIRWHTEPEYANPDFDGGSFKRCQGFTVANGTLYASVSPRLLERQDGLQPKWKEVFRWKPEQRAGAGLRGITAIPAPDGDHEVIIGSREQEGRILRIDPKNDYAVTDELNSGDFFDSQFGNFRGGKLVAYNRFVPALHPATGAPIHWLTVAGIRPGDARAAWLLIRNADGHYEPVRVFDPSLTPHPFLVSTRTIEFAPWNDREFYTGGYDGAANNRKNHNTAWIFKGALISVGD</sequence>
<keyword evidence="5" id="KW-1185">Reference proteome</keyword>
<accession>F0SS28</accession>
<dbReference type="eggNOG" id="COG0657">
    <property type="taxonomic scope" value="Bacteria"/>
</dbReference>
<evidence type="ECO:0000256" key="2">
    <source>
        <dbReference type="SAM" id="SignalP"/>
    </source>
</evidence>
<evidence type="ECO:0000313" key="5">
    <source>
        <dbReference type="Proteomes" id="UP000006860"/>
    </source>
</evidence>
<evidence type="ECO:0000256" key="1">
    <source>
        <dbReference type="ARBA" id="ARBA00022801"/>
    </source>
</evidence>
<feature type="domain" description="EF-hand" evidence="3">
    <location>
        <begin position="52"/>
        <end position="80"/>
    </location>
</feature>
<dbReference type="InterPro" id="IPR050300">
    <property type="entry name" value="GDXG_lipolytic_enzyme"/>
</dbReference>
<dbReference type="Gene3D" id="3.40.50.1820">
    <property type="entry name" value="alpha/beta hydrolase"/>
    <property type="match status" value="1"/>
</dbReference>
<dbReference type="PANTHER" id="PTHR48081:SF33">
    <property type="entry name" value="KYNURENINE FORMAMIDASE"/>
    <property type="match status" value="1"/>
</dbReference>
<dbReference type="InterPro" id="IPR029058">
    <property type="entry name" value="AB_hydrolase_fold"/>
</dbReference>